<gene>
    <name evidence="1" type="ORF">SAMN04489864_104249</name>
</gene>
<reference evidence="1 2" key="1">
    <citation type="submission" date="2016-10" db="EMBL/GenBank/DDBJ databases">
        <authorList>
            <person name="de Groot N.N."/>
        </authorList>
    </citation>
    <scope>NUCLEOTIDE SEQUENCE [LARGE SCALE GENOMIC DNA]</scope>
    <source>
        <strain evidence="1 2">DSM 18684</strain>
    </source>
</reference>
<sequence>MLRFVQKVNLLCLKSQGFIACLFTEEFTFFNDIFGLAKYYWTYFSKKNPIFTDEMPGGEDGKGSFLSGSLIFNQFI</sequence>
<dbReference type="EMBL" id="FOPP01000004">
    <property type="protein sequence ID" value="SFH04118.1"/>
    <property type="molecule type" value="Genomic_DNA"/>
</dbReference>
<dbReference type="STRING" id="414048.SAMN04489864_104249"/>
<protein>
    <submittedName>
        <fullName evidence="1">Uncharacterized protein</fullName>
    </submittedName>
</protein>
<evidence type="ECO:0000313" key="1">
    <source>
        <dbReference type="EMBL" id="SFH04118.1"/>
    </source>
</evidence>
<evidence type="ECO:0000313" key="2">
    <source>
        <dbReference type="Proteomes" id="UP000199666"/>
    </source>
</evidence>
<name>A0A1I2WRX9_9SPHI</name>
<proteinExistence type="predicted"/>
<accession>A0A1I2WRX9</accession>
<organism evidence="1 2">
    <name type="scientific">Pedobacter insulae</name>
    <dbReference type="NCBI Taxonomy" id="414048"/>
    <lineage>
        <taxon>Bacteria</taxon>
        <taxon>Pseudomonadati</taxon>
        <taxon>Bacteroidota</taxon>
        <taxon>Sphingobacteriia</taxon>
        <taxon>Sphingobacteriales</taxon>
        <taxon>Sphingobacteriaceae</taxon>
        <taxon>Pedobacter</taxon>
    </lineage>
</organism>
<dbReference type="AlphaFoldDB" id="A0A1I2WRX9"/>
<keyword evidence="2" id="KW-1185">Reference proteome</keyword>
<dbReference type="Proteomes" id="UP000199666">
    <property type="component" value="Unassembled WGS sequence"/>
</dbReference>